<dbReference type="FunFam" id="1.10.418.10:FF:000027">
    <property type="entry name" value="Probable fimbrin"/>
    <property type="match status" value="1"/>
</dbReference>
<dbReference type="GO" id="GO:0030027">
    <property type="term" value="C:lamellipodium"/>
    <property type="evidence" value="ECO:0007669"/>
    <property type="project" value="EnsemblProtists"/>
</dbReference>
<keyword evidence="4" id="KW-0009">Actin-binding</keyword>
<dbReference type="InterPro" id="IPR039959">
    <property type="entry name" value="Fimbrin/Plastin"/>
</dbReference>
<dbReference type="OMA" id="WQLMRKN"/>
<dbReference type="FunFam" id="1.10.418.10:FF:000042">
    <property type="entry name" value="Fimbrin, putative"/>
    <property type="match status" value="1"/>
</dbReference>
<dbReference type="FunFam" id="1.10.418.10:FF:000016">
    <property type="entry name" value="Probable fimbrin"/>
    <property type="match status" value="1"/>
</dbReference>
<dbReference type="SUPFAM" id="SSF47473">
    <property type="entry name" value="EF-hand"/>
    <property type="match status" value="1"/>
</dbReference>
<dbReference type="GO" id="GO:0005884">
    <property type="term" value="C:actin filament"/>
    <property type="evidence" value="ECO:0007669"/>
    <property type="project" value="TreeGrafter"/>
</dbReference>
<evidence type="ECO:0000256" key="4">
    <source>
        <dbReference type="ARBA" id="ARBA00023203"/>
    </source>
</evidence>
<dbReference type="PANTHER" id="PTHR19961:SF18">
    <property type="entry name" value="FI19014P1"/>
    <property type="match status" value="1"/>
</dbReference>
<dbReference type="GeneID" id="14869058"/>
<dbReference type="STRING" id="1054147.F4Q5R1"/>
<dbReference type="KEGG" id="dfa:DFA_08313"/>
<dbReference type="Gene3D" id="1.10.238.10">
    <property type="entry name" value="EF-hand"/>
    <property type="match status" value="1"/>
</dbReference>
<dbReference type="AlphaFoldDB" id="F4Q5R1"/>
<sequence length="625" mass="69222">MNGKFNLLLLYKRAIIGTFSASEVKEFKEQFNKFDENGDGSISAVELTKILNALGEKVTGLQVRDMIKEVDTDNSGSIEFEEFIKVMEISKKSTAASSPSFANVVKKVGQVNTIGGYSGSTSSGTTHSYSDDETHAFIDWINNCLGKDADLKDRLPIPEDGEAFFKACYDGLLLCKLINDSVPETIDERVLNKKNLNTFRVNENQVLCVNSAKAIGCSTVNIGAADLMEGRAHLIMGLVWQIIKIGLFAKINLTNHPELYRLLQDGETIEDLLRLPVEEILLRWFNYHLAAAGHPRRVKNFTGDIKDSENYTVLLKQIAPKDAGVDTRALQENNLEKRAGLVLENADKLGCRKFLKARDIVNGHPKLNLAFVANLFNTHPALEPVKDVVIIEETREEKAFRNWMNSLGVDPFVNNLYEGLYDGLVLIQLFDKIFPGLVDHKKVNYPPFKAMGAEMKKLENCNYAIQLGKATKFSLVGIDGKNVYDRNKNPILSIVFQLMRAHIISIINQLSGTGKPINDTDIIDWANTTLKNNGKKGFNNFKDEALTNAIPILDLIEAIRPNSVDQSLVAHSGSAADNLLNAKLAVSTARKVGAVIFALPEDIVELKTKMIMTIFASLMAVSLSN</sequence>
<dbReference type="Proteomes" id="UP000007797">
    <property type="component" value="Unassembled WGS sequence"/>
</dbReference>
<dbReference type="CDD" id="cd00051">
    <property type="entry name" value="EFh"/>
    <property type="match status" value="1"/>
</dbReference>
<keyword evidence="3" id="KW-0106">Calcium</keyword>
<protein>
    <recommendedName>
        <fullName evidence="5">Fimbrin</fullName>
    </recommendedName>
</protein>
<gene>
    <name evidence="8" type="primary">fimA</name>
    <name evidence="8" type="ORF">DFA_08313</name>
</gene>
<evidence type="ECO:0000256" key="1">
    <source>
        <dbReference type="ARBA" id="ARBA00022723"/>
    </source>
</evidence>
<feature type="domain" description="EF-hand" evidence="7">
    <location>
        <begin position="58"/>
        <end position="93"/>
    </location>
</feature>
<evidence type="ECO:0000313" key="8">
    <source>
        <dbReference type="EMBL" id="EGG17320.1"/>
    </source>
</evidence>
<dbReference type="GO" id="GO:0032432">
    <property type="term" value="C:actin filament bundle"/>
    <property type="evidence" value="ECO:0007669"/>
    <property type="project" value="TreeGrafter"/>
</dbReference>
<dbReference type="Pfam" id="PF13499">
    <property type="entry name" value="EF-hand_7"/>
    <property type="match status" value="1"/>
</dbReference>
<name>F4Q5R1_CACFS</name>
<dbReference type="InterPro" id="IPR011992">
    <property type="entry name" value="EF-hand-dom_pair"/>
</dbReference>
<feature type="domain" description="Calponin-homology (CH)" evidence="6">
    <location>
        <begin position="516"/>
        <end position="623"/>
    </location>
</feature>
<proteinExistence type="predicted"/>
<dbReference type="EMBL" id="GL883021">
    <property type="protein sequence ID" value="EGG17320.1"/>
    <property type="molecule type" value="Genomic_DNA"/>
</dbReference>
<dbReference type="FunFam" id="1.10.238.10:FF:000263">
    <property type="entry name" value="plastin-1 isoform X2"/>
    <property type="match status" value="1"/>
</dbReference>
<dbReference type="InterPro" id="IPR002048">
    <property type="entry name" value="EF_hand_dom"/>
</dbReference>
<evidence type="ECO:0000256" key="3">
    <source>
        <dbReference type="ARBA" id="ARBA00022837"/>
    </source>
</evidence>
<dbReference type="PROSITE" id="PS00019">
    <property type="entry name" value="ACTININ_1"/>
    <property type="match status" value="1"/>
</dbReference>
<dbReference type="CDD" id="cd21295">
    <property type="entry name" value="CH_PLS_rpt2"/>
    <property type="match status" value="1"/>
</dbReference>
<evidence type="ECO:0000313" key="9">
    <source>
        <dbReference type="Proteomes" id="UP000007797"/>
    </source>
</evidence>
<dbReference type="PROSITE" id="PS50021">
    <property type="entry name" value="CH"/>
    <property type="match status" value="4"/>
</dbReference>
<keyword evidence="1" id="KW-0479">Metal-binding</keyword>
<dbReference type="InterPro" id="IPR036872">
    <property type="entry name" value="CH_dom_sf"/>
</dbReference>
<dbReference type="GO" id="GO:0005509">
    <property type="term" value="F:calcium ion binding"/>
    <property type="evidence" value="ECO:0007669"/>
    <property type="project" value="InterPro"/>
</dbReference>
<evidence type="ECO:0000256" key="2">
    <source>
        <dbReference type="ARBA" id="ARBA00022737"/>
    </source>
</evidence>
<dbReference type="SMART" id="SM00054">
    <property type="entry name" value="EFh"/>
    <property type="match status" value="2"/>
</dbReference>
<feature type="domain" description="Calponin-homology (CH)" evidence="6">
    <location>
        <begin position="275"/>
        <end position="380"/>
    </location>
</feature>
<dbReference type="FunFam" id="1.10.418.10:FF:000010">
    <property type="entry name" value="Plastin-3 isoform 1"/>
    <property type="match status" value="1"/>
</dbReference>
<dbReference type="GO" id="GO:0001891">
    <property type="term" value="C:phagocytic cup"/>
    <property type="evidence" value="ECO:0007669"/>
    <property type="project" value="EnsemblProtists"/>
</dbReference>
<dbReference type="SUPFAM" id="SSF47576">
    <property type="entry name" value="Calponin-homology domain, CH-domain"/>
    <property type="match status" value="1"/>
</dbReference>
<evidence type="ECO:0000259" key="6">
    <source>
        <dbReference type="PROSITE" id="PS50021"/>
    </source>
</evidence>
<dbReference type="Pfam" id="PF00307">
    <property type="entry name" value="CH"/>
    <property type="match status" value="4"/>
</dbReference>
<dbReference type="Gene3D" id="1.10.418.10">
    <property type="entry name" value="Calponin-like domain"/>
    <property type="match status" value="4"/>
</dbReference>
<organism evidence="8 9">
    <name type="scientific">Cavenderia fasciculata</name>
    <name type="common">Slime mold</name>
    <name type="synonym">Dictyostelium fasciculatum</name>
    <dbReference type="NCBI Taxonomy" id="261658"/>
    <lineage>
        <taxon>Eukaryota</taxon>
        <taxon>Amoebozoa</taxon>
        <taxon>Evosea</taxon>
        <taxon>Eumycetozoa</taxon>
        <taxon>Dictyostelia</taxon>
        <taxon>Acytosteliales</taxon>
        <taxon>Cavenderiaceae</taxon>
        <taxon>Cavenderia</taxon>
    </lineage>
</organism>
<dbReference type="GO" id="GO:0045335">
    <property type="term" value="C:phagocytic vesicle"/>
    <property type="evidence" value="ECO:0007669"/>
    <property type="project" value="EnsemblProtists"/>
</dbReference>
<reference evidence="9" key="1">
    <citation type="journal article" date="2011" name="Genome Res.">
        <title>Phylogeny-wide analysis of social amoeba genomes highlights ancient origins for complex intercellular communication.</title>
        <authorList>
            <person name="Heidel A.J."/>
            <person name="Lawal H.M."/>
            <person name="Felder M."/>
            <person name="Schilde C."/>
            <person name="Helps N.R."/>
            <person name="Tunggal B."/>
            <person name="Rivero F."/>
            <person name="John U."/>
            <person name="Schleicher M."/>
            <person name="Eichinger L."/>
            <person name="Platzer M."/>
            <person name="Noegel A.A."/>
            <person name="Schaap P."/>
            <person name="Gloeckner G."/>
        </authorList>
    </citation>
    <scope>NUCLEOTIDE SEQUENCE [LARGE SCALE GENOMIC DNA]</scope>
    <source>
        <strain evidence="9">SH3</strain>
    </source>
</reference>
<dbReference type="GO" id="GO:0051015">
    <property type="term" value="F:actin filament binding"/>
    <property type="evidence" value="ECO:0007669"/>
    <property type="project" value="EnsemblProtists"/>
</dbReference>
<dbReference type="InterPro" id="IPR001589">
    <property type="entry name" value="Actinin_actin-bd_CS"/>
</dbReference>
<dbReference type="PROSITE" id="PS00018">
    <property type="entry name" value="EF_HAND_1"/>
    <property type="match status" value="2"/>
</dbReference>
<dbReference type="PANTHER" id="PTHR19961">
    <property type="entry name" value="FIMBRIN/PLASTIN"/>
    <property type="match status" value="1"/>
</dbReference>
<dbReference type="InterPro" id="IPR018247">
    <property type="entry name" value="EF_Hand_1_Ca_BS"/>
</dbReference>
<dbReference type="InterPro" id="IPR001715">
    <property type="entry name" value="CH_dom"/>
</dbReference>
<evidence type="ECO:0000256" key="5">
    <source>
        <dbReference type="ARBA" id="ARBA00073963"/>
    </source>
</evidence>
<dbReference type="OrthoDB" id="431378at2759"/>
<dbReference type="PROSITE" id="PS50222">
    <property type="entry name" value="EF_HAND_2"/>
    <property type="match status" value="2"/>
</dbReference>
<evidence type="ECO:0000259" key="7">
    <source>
        <dbReference type="PROSITE" id="PS50222"/>
    </source>
</evidence>
<dbReference type="CDD" id="cd21301">
    <property type="entry name" value="CH_PLS_rpt4"/>
    <property type="match status" value="1"/>
</dbReference>
<feature type="domain" description="Calponin-homology (CH)" evidence="6">
    <location>
        <begin position="131"/>
        <end position="247"/>
    </location>
</feature>
<dbReference type="RefSeq" id="XP_004355804.1">
    <property type="nucleotide sequence ID" value="XM_004355751.1"/>
</dbReference>
<keyword evidence="9" id="KW-1185">Reference proteome</keyword>
<keyword evidence="2" id="KW-0677">Repeat</keyword>
<dbReference type="CDD" id="cd21298">
    <property type="entry name" value="CH_PLS_rpt3"/>
    <property type="match status" value="1"/>
</dbReference>
<accession>F4Q5R1</accession>
<feature type="domain" description="EF-hand" evidence="7">
    <location>
        <begin position="22"/>
        <end position="57"/>
    </location>
</feature>
<dbReference type="SMART" id="SM00033">
    <property type="entry name" value="CH"/>
    <property type="match status" value="4"/>
</dbReference>
<feature type="domain" description="Calponin-homology (CH)" evidence="6">
    <location>
        <begin position="394"/>
        <end position="503"/>
    </location>
</feature>
<dbReference type="GO" id="GO:0051017">
    <property type="term" value="P:actin filament bundle assembly"/>
    <property type="evidence" value="ECO:0007669"/>
    <property type="project" value="EnsemblProtists"/>
</dbReference>
<dbReference type="GO" id="GO:0051639">
    <property type="term" value="P:actin filament network formation"/>
    <property type="evidence" value="ECO:0007669"/>
    <property type="project" value="TreeGrafter"/>
</dbReference>